<dbReference type="EMBL" id="JFKB01000024">
    <property type="protein sequence ID" value="OSQ43556.1"/>
    <property type="molecule type" value="Genomic_DNA"/>
</dbReference>
<name>A0A1Y2L6N6_9PROT</name>
<keyword evidence="2" id="KW-0472">Membrane</keyword>
<evidence type="ECO:0000259" key="3">
    <source>
        <dbReference type="PROSITE" id="PS51724"/>
    </source>
</evidence>
<feature type="region of interest" description="Disordered" evidence="1">
    <location>
        <begin position="116"/>
        <end position="184"/>
    </location>
</feature>
<dbReference type="Proteomes" id="UP000193396">
    <property type="component" value="Unassembled WGS sequence"/>
</dbReference>
<dbReference type="AlphaFoldDB" id="A0A1Y2L6N6"/>
<feature type="domain" description="SPOR" evidence="3">
    <location>
        <begin position="223"/>
        <end position="308"/>
    </location>
</feature>
<dbReference type="Pfam" id="PF05036">
    <property type="entry name" value="SPOR"/>
    <property type="match status" value="1"/>
</dbReference>
<dbReference type="PROSITE" id="PS51724">
    <property type="entry name" value="SPOR"/>
    <property type="match status" value="1"/>
</dbReference>
<dbReference type="STRING" id="1293890.TALK_20430"/>
<keyword evidence="2" id="KW-1133">Transmembrane helix</keyword>
<reference evidence="4 5" key="1">
    <citation type="submission" date="2014-03" db="EMBL/GenBank/DDBJ databases">
        <title>The draft genome sequence of Thalassospira alkalitolerans JCM 18968.</title>
        <authorList>
            <person name="Lai Q."/>
            <person name="Shao Z."/>
        </authorList>
    </citation>
    <scope>NUCLEOTIDE SEQUENCE [LARGE SCALE GENOMIC DNA]</scope>
    <source>
        <strain evidence="4 5">JCM 18968</strain>
    </source>
</reference>
<gene>
    <name evidence="4" type="ORF">TALK_20430</name>
</gene>
<sequence length="308" mass="32132">MNEDQGFDLHAEQRYRGAGKKAPGGGWMKGAATVILGLVVVGGGLGAGGYWFYNQGQPAQQEGKLPILLPDPTPVKLRPDDPGGMEVPHRDTTIYEQLDDSQPEDPVVLQELPDMPKAPEVMPSSDDGGETDVADGASNAETSVGQVVTETASALSASKSEPAAESVPETATSQTTASIKAPEIAAPSDAEKAIAAAKEKQQAAVVAASATPVAAKANVATGKVSEQDFRIQLASVRDASGAESEWKRLSSKNKDLLGNLQMFVQRTDLGDKGVFYRLQAGPLANAGVAETLCGNLKQRNVGCLIVRP</sequence>
<dbReference type="InterPro" id="IPR036680">
    <property type="entry name" value="SPOR-like_sf"/>
</dbReference>
<keyword evidence="2" id="KW-0812">Transmembrane</keyword>
<feature type="transmembrane region" description="Helical" evidence="2">
    <location>
        <begin position="30"/>
        <end position="53"/>
    </location>
</feature>
<dbReference type="RefSeq" id="WP_085621017.1">
    <property type="nucleotide sequence ID" value="NZ_JFKB01000024.1"/>
</dbReference>
<comment type="caution">
    <text evidence="4">The sequence shown here is derived from an EMBL/GenBank/DDBJ whole genome shotgun (WGS) entry which is preliminary data.</text>
</comment>
<evidence type="ECO:0000313" key="4">
    <source>
        <dbReference type="EMBL" id="OSQ43556.1"/>
    </source>
</evidence>
<evidence type="ECO:0000313" key="5">
    <source>
        <dbReference type="Proteomes" id="UP000193396"/>
    </source>
</evidence>
<protein>
    <submittedName>
        <fullName evidence="4">Energy transducer TonB</fullName>
    </submittedName>
</protein>
<feature type="compositionally biased region" description="Polar residues" evidence="1">
    <location>
        <begin position="139"/>
        <end position="159"/>
    </location>
</feature>
<organism evidence="4 5">
    <name type="scientific">Thalassospira alkalitolerans</name>
    <dbReference type="NCBI Taxonomy" id="1293890"/>
    <lineage>
        <taxon>Bacteria</taxon>
        <taxon>Pseudomonadati</taxon>
        <taxon>Pseudomonadota</taxon>
        <taxon>Alphaproteobacteria</taxon>
        <taxon>Rhodospirillales</taxon>
        <taxon>Thalassospiraceae</taxon>
        <taxon>Thalassospira</taxon>
    </lineage>
</organism>
<dbReference type="SUPFAM" id="SSF110997">
    <property type="entry name" value="Sporulation related repeat"/>
    <property type="match status" value="1"/>
</dbReference>
<dbReference type="GO" id="GO:0042834">
    <property type="term" value="F:peptidoglycan binding"/>
    <property type="evidence" value="ECO:0007669"/>
    <property type="project" value="InterPro"/>
</dbReference>
<evidence type="ECO:0000256" key="2">
    <source>
        <dbReference type="SAM" id="Phobius"/>
    </source>
</evidence>
<keyword evidence="5" id="KW-1185">Reference proteome</keyword>
<dbReference type="OrthoDB" id="7338235at2"/>
<evidence type="ECO:0000256" key="1">
    <source>
        <dbReference type="SAM" id="MobiDB-lite"/>
    </source>
</evidence>
<accession>A0A1Y2L6N6</accession>
<feature type="compositionally biased region" description="Polar residues" evidence="1">
    <location>
        <begin position="169"/>
        <end position="178"/>
    </location>
</feature>
<proteinExistence type="predicted"/>
<dbReference type="Gene3D" id="3.30.70.1070">
    <property type="entry name" value="Sporulation related repeat"/>
    <property type="match status" value="1"/>
</dbReference>
<dbReference type="InterPro" id="IPR007730">
    <property type="entry name" value="SPOR-like_dom"/>
</dbReference>